<name>A0ABW0GR99_9MICO</name>
<evidence type="ECO:0000313" key="1">
    <source>
        <dbReference type="EMBL" id="MFC5382510.1"/>
    </source>
</evidence>
<dbReference type="RefSeq" id="WP_340270132.1">
    <property type="nucleotide sequence ID" value="NZ_JBBEOG010000006.1"/>
</dbReference>
<protein>
    <submittedName>
        <fullName evidence="1">Uncharacterized protein</fullName>
    </submittedName>
</protein>
<keyword evidence="2" id="KW-1185">Reference proteome</keyword>
<dbReference type="EMBL" id="JBHSLD010000028">
    <property type="protein sequence ID" value="MFC5382510.1"/>
    <property type="molecule type" value="Genomic_DNA"/>
</dbReference>
<evidence type="ECO:0000313" key="2">
    <source>
        <dbReference type="Proteomes" id="UP001596122"/>
    </source>
</evidence>
<accession>A0ABW0GR99</accession>
<organism evidence="1 2">
    <name type="scientific">Aquipuribacter nitratireducens</name>
    <dbReference type="NCBI Taxonomy" id="650104"/>
    <lineage>
        <taxon>Bacteria</taxon>
        <taxon>Bacillati</taxon>
        <taxon>Actinomycetota</taxon>
        <taxon>Actinomycetes</taxon>
        <taxon>Micrococcales</taxon>
        <taxon>Intrasporangiaceae</taxon>
        <taxon>Aquipuribacter</taxon>
    </lineage>
</organism>
<reference evidence="2" key="1">
    <citation type="journal article" date="2019" name="Int. J. Syst. Evol. Microbiol.">
        <title>The Global Catalogue of Microorganisms (GCM) 10K type strain sequencing project: providing services to taxonomists for standard genome sequencing and annotation.</title>
        <authorList>
            <consortium name="The Broad Institute Genomics Platform"/>
            <consortium name="The Broad Institute Genome Sequencing Center for Infectious Disease"/>
            <person name="Wu L."/>
            <person name="Ma J."/>
        </authorList>
    </citation>
    <scope>NUCLEOTIDE SEQUENCE [LARGE SCALE GENOMIC DNA]</scope>
    <source>
        <strain evidence="2">CCUG 43114</strain>
    </source>
</reference>
<comment type="caution">
    <text evidence="1">The sequence shown here is derived from an EMBL/GenBank/DDBJ whole genome shotgun (WGS) entry which is preliminary data.</text>
</comment>
<sequence>MDDRRTALPRGTALVLLGAAVVLLVWGLTAGRGVGPGAAGHGADGVEVVGACRLVPVGEAGLAAAVVLRNTTDRDVTAAVAVEVVRPGDEVAVADPEESWVLAAARTQRLLQRLDVGQGDGATGCRVLRADLRE</sequence>
<dbReference type="Proteomes" id="UP001596122">
    <property type="component" value="Unassembled WGS sequence"/>
</dbReference>
<gene>
    <name evidence="1" type="ORF">ACFPJ6_17240</name>
</gene>
<proteinExistence type="predicted"/>